<dbReference type="EMBL" id="JAKRRY010000012">
    <property type="protein sequence ID" value="MCW8346553.1"/>
    <property type="molecule type" value="Genomic_DNA"/>
</dbReference>
<reference evidence="1" key="1">
    <citation type="submission" date="2022-02" db="EMBL/GenBank/DDBJ databases">
        <title>Vibrio sp. nov, a new bacterium isolated from seawater.</title>
        <authorList>
            <person name="Yuan Y."/>
        </authorList>
    </citation>
    <scope>NUCLEOTIDE SEQUENCE</scope>
    <source>
        <strain evidence="1">ZSDZ65</strain>
    </source>
</reference>
<dbReference type="RefSeq" id="WP_265675103.1">
    <property type="nucleotide sequence ID" value="NZ_JAKRRY010000012.1"/>
</dbReference>
<gene>
    <name evidence="1" type="ORF">MD535_11125</name>
</gene>
<dbReference type="Proteomes" id="UP001155587">
    <property type="component" value="Unassembled WGS sequence"/>
</dbReference>
<proteinExistence type="predicted"/>
<sequence>MDLQLVSWREGLFYAHELDLLLGSHCGEELNRIRNLREAEDYLRDILFNVTYAKAEEVLKKLGKDTNQFDDRHPLTTHLKSKFSDEEQLPDSAYQWIEDNQRACAFSYHFLQKMAGEFNFRGFILEGANGYRVTPKDSRSALTNTNRKPNYHEFIKSHNLIRTPHVFSRESLNDNHSERLTSIKLALKNSEVSLENQKYLISLLRDAWKEVLSNSSIEKFHRWLTEDSCLKSKYINKYFTNKYNNFTLSWKPVDDSEEFTAIHAHFDYYFLINHDITEARFHQARSAWNQRKFQNKNKGTKSRSISMSERTNKRLDWLAKNKDEKINAVIKKLIDLEFEHSGGPSKL</sequence>
<protein>
    <submittedName>
        <fullName evidence="1">Uncharacterized protein</fullName>
    </submittedName>
</protein>
<name>A0A9X3HWT8_9VIBR</name>
<comment type="caution">
    <text evidence="1">The sequence shown here is derived from an EMBL/GenBank/DDBJ whole genome shotgun (WGS) entry which is preliminary data.</text>
</comment>
<keyword evidence="2" id="KW-1185">Reference proteome</keyword>
<evidence type="ECO:0000313" key="1">
    <source>
        <dbReference type="EMBL" id="MCW8346553.1"/>
    </source>
</evidence>
<organism evidence="1 2">
    <name type="scientific">Vibrio qingdaonensis</name>
    <dbReference type="NCBI Taxonomy" id="2829491"/>
    <lineage>
        <taxon>Bacteria</taxon>
        <taxon>Pseudomonadati</taxon>
        <taxon>Pseudomonadota</taxon>
        <taxon>Gammaproteobacteria</taxon>
        <taxon>Vibrionales</taxon>
        <taxon>Vibrionaceae</taxon>
        <taxon>Vibrio</taxon>
    </lineage>
</organism>
<dbReference type="AlphaFoldDB" id="A0A9X3HWT8"/>
<evidence type="ECO:0000313" key="2">
    <source>
        <dbReference type="Proteomes" id="UP001155587"/>
    </source>
</evidence>
<accession>A0A9X3HWT8</accession>